<keyword evidence="3" id="KW-0687">Ribonucleoprotein</keyword>
<dbReference type="HOGENOM" id="CLU_015805_0_1_1"/>
<reference evidence="6 7" key="1">
    <citation type="journal article" date="2007" name="Proc. Natl. Acad. Sci. U.S.A.">
        <title>The tiny eukaryote Ostreococcus provides genomic insights into the paradox of plankton speciation.</title>
        <authorList>
            <person name="Palenik B."/>
            <person name="Grimwood J."/>
            <person name="Aerts A."/>
            <person name="Rouze P."/>
            <person name="Salamov A."/>
            <person name="Putnam N."/>
            <person name="Dupont C."/>
            <person name="Jorgensen R."/>
            <person name="Derelle E."/>
            <person name="Rombauts S."/>
            <person name="Zhou K."/>
            <person name="Otillar R."/>
            <person name="Merchant S.S."/>
            <person name="Podell S."/>
            <person name="Gaasterland T."/>
            <person name="Napoli C."/>
            <person name="Gendler K."/>
            <person name="Manuell A."/>
            <person name="Tai V."/>
            <person name="Vallon O."/>
            <person name="Piganeau G."/>
            <person name="Jancek S."/>
            <person name="Heijde M."/>
            <person name="Jabbari K."/>
            <person name="Bowler C."/>
            <person name="Lohr M."/>
            <person name="Robbens S."/>
            <person name="Werner G."/>
            <person name="Dubchak I."/>
            <person name="Pazour G.J."/>
            <person name="Ren Q."/>
            <person name="Paulsen I."/>
            <person name="Delwiche C."/>
            <person name="Schmutz J."/>
            <person name="Rokhsar D."/>
            <person name="Van de Peer Y."/>
            <person name="Moreau H."/>
            <person name="Grigoriev I.V."/>
        </authorList>
    </citation>
    <scope>NUCLEOTIDE SEQUENCE [LARGE SCALE GENOMIC DNA]</scope>
    <source>
        <strain evidence="6 7">CCE9901</strain>
    </source>
</reference>
<organism evidence="6 7">
    <name type="scientific">Ostreococcus lucimarinus (strain CCE9901)</name>
    <dbReference type="NCBI Taxonomy" id="436017"/>
    <lineage>
        <taxon>Eukaryota</taxon>
        <taxon>Viridiplantae</taxon>
        <taxon>Chlorophyta</taxon>
        <taxon>Mamiellophyceae</taxon>
        <taxon>Mamiellales</taxon>
        <taxon>Bathycoccaceae</taxon>
        <taxon>Ostreococcus</taxon>
    </lineage>
</organism>
<dbReference type="InterPro" id="IPR050437">
    <property type="entry name" value="Ribos_protein_bS1-like"/>
</dbReference>
<dbReference type="Gramene" id="ABO94585">
    <property type="protein sequence ID" value="ABO94585"/>
    <property type="gene ID" value="OSTLU_36339"/>
</dbReference>
<dbReference type="PRINTS" id="PR00681">
    <property type="entry name" value="RIBOSOMALS1"/>
</dbReference>
<keyword evidence="2 6" id="KW-0689">Ribosomal protein</keyword>
<evidence type="ECO:0000256" key="2">
    <source>
        <dbReference type="ARBA" id="ARBA00022980"/>
    </source>
</evidence>
<dbReference type="OrthoDB" id="412781at2759"/>
<evidence type="ECO:0000313" key="7">
    <source>
        <dbReference type="Proteomes" id="UP000001568"/>
    </source>
</evidence>
<dbReference type="GO" id="GO:0003735">
    <property type="term" value="F:structural constituent of ribosome"/>
    <property type="evidence" value="ECO:0007669"/>
    <property type="project" value="TreeGrafter"/>
</dbReference>
<dbReference type="PANTHER" id="PTHR10724:SF7">
    <property type="entry name" value="SMALL RIBOSOMAL SUBUNIT PROTEIN BS1C"/>
    <property type="match status" value="1"/>
</dbReference>
<dbReference type="GeneID" id="5000546"/>
<dbReference type="FunFam" id="2.40.50.140:FF:000051">
    <property type="entry name" value="RNA-binding transcriptional accessory protein"/>
    <property type="match status" value="1"/>
</dbReference>
<comment type="function">
    <text evidence="4">Associates with the EF-Tu.GDP complex and induces the exchange of GDP to GTP. It remains bound to the aminoacyl-tRNA.EF-Tu.GTP complex up to the GTP hydrolysis stage on the ribosome.</text>
</comment>
<dbReference type="GO" id="GO:0005737">
    <property type="term" value="C:cytoplasm"/>
    <property type="evidence" value="ECO:0007669"/>
    <property type="project" value="UniProtKB-ARBA"/>
</dbReference>
<feature type="domain" description="S1 motif" evidence="5">
    <location>
        <begin position="148"/>
        <end position="213"/>
    </location>
</feature>
<keyword evidence="7" id="KW-1185">Reference proteome</keyword>
<dbReference type="KEGG" id="olu:OSTLU_36339"/>
<dbReference type="PANTHER" id="PTHR10724">
    <property type="entry name" value="30S RIBOSOMAL PROTEIN S1"/>
    <property type="match status" value="1"/>
</dbReference>
<evidence type="ECO:0000259" key="5">
    <source>
        <dbReference type="PROSITE" id="PS50126"/>
    </source>
</evidence>
<sequence length="339" mass="36886">MSARRASLVSSRSTHGAQRAPARAIVRKAIVSEDVDVGKTGAAYTEFASLLDKYQYNYKVGDVISGKIKACDAKGAWVEIGAKSEALCPTSEASLGNVRNAAAVFDIDCDYDFEIIQDDNGEGCMTLSVRRMELAKAWDRCREAQADDAALTGDVLSVNRGGLLVEVEKLRGFVPQSHIGVRTLNREELIGQQLPFKFIEVDEEKNRLVLSHRLATDMVSAEGLEVGDVVEGMVQAVKPYGAFVDVGGQSGLLHISQISHERIVAVENVLSPGDRIKVLVMSKDAEKGRLSLSTKKLEQNHGDMLRNPAAVFETAEDMGRQFREKMQAAEGVVMSVDEA</sequence>
<evidence type="ECO:0000256" key="4">
    <source>
        <dbReference type="ARBA" id="ARBA00025453"/>
    </source>
</evidence>
<accession>A4RTM3</accession>
<gene>
    <name evidence="6" type="primary">PRPS1</name>
    <name evidence="6" type="ORF">OSTLU_36339</name>
</gene>
<dbReference type="eggNOG" id="ENOG502QUY8">
    <property type="taxonomic scope" value="Eukaryota"/>
</dbReference>
<comment type="similarity">
    <text evidence="1">Belongs to the bacterial ribosomal protein bS1 family.</text>
</comment>
<dbReference type="Pfam" id="PF00575">
    <property type="entry name" value="S1"/>
    <property type="match status" value="3"/>
</dbReference>
<dbReference type="InterPro" id="IPR012340">
    <property type="entry name" value="NA-bd_OB-fold"/>
</dbReference>
<feature type="domain" description="S1 motif" evidence="5">
    <location>
        <begin position="61"/>
        <end position="130"/>
    </location>
</feature>
<protein>
    <submittedName>
        <fullName evidence="6">Plastid ribosomal protein S1, imported to chloroplast, small ribosomal subunit</fullName>
    </submittedName>
</protein>
<dbReference type="Proteomes" id="UP000001568">
    <property type="component" value="Chromosome 2"/>
</dbReference>
<dbReference type="AlphaFoldDB" id="A4RTM3"/>
<name>A4RTM3_OSTLU</name>
<dbReference type="SMART" id="SM00316">
    <property type="entry name" value="S1"/>
    <property type="match status" value="3"/>
</dbReference>
<dbReference type="GO" id="GO:0006412">
    <property type="term" value="P:translation"/>
    <property type="evidence" value="ECO:0007669"/>
    <property type="project" value="TreeGrafter"/>
</dbReference>
<dbReference type="GO" id="GO:0003729">
    <property type="term" value="F:mRNA binding"/>
    <property type="evidence" value="ECO:0007669"/>
    <property type="project" value="EnsemblPlants"/>
</dbReference>
<dbReference type="CDD" id="cd05692">
    <property type="entry name" value="S1_RPS1_repeat_hs4"/>
    <property type="match status" value="1"/>
</dbReference>
<feature type="domain" description="S1 motif" evidence="5">
    <location>
        <begin position="227"/>
        <end position="295"/>
    </location>
</feature>
<dbReference type="InterPro" id="IPR003029">
    <property type="entry name" value="S1_domain"/>
</dbReference>
<dbReference type="CDD" id="cd04465">
    <property type="entry name" value="S1_RPS1_repeat_ec2_hs2"/>
    <property type="match status" value="1"/>
</dbReference>
<dbReference type="STRING" id="436017.A4RTM3"/>
<dbReference type="GO" id="GO:0005840">
    <property type="term" value="C:ribosome"/>
    <property type="evidence" value="ECO:0007669"/>
    <property type="project" value="UniProtKB-KW"/>
</dbReference>
<dbReference type="GO" id="GO:1990904">
    <property type="term" value="C:ribonucleoprotein complex"/>
    <property type="evidence" value="ECO:0007669"/>
    <property type="project" value="UniProtKB-KW"/>
</dbReference>
<dbReference type="InterPro" id="IPR035104">
    <property type="entry name" value="Ribosomal_protein_S1-like"/>
</dbReference>
<dbReference type="RefSeq" id="XP_001416292.1">
    <property type="nucleotide sequence ID" value="XM_001416255.1"/>
</dbReference>
<dbReference type="OMA" id="ISHDRIV"/>
<dbReference type="EMBL" id="CP000582">
    <property type="protein sequence ID" value="ABO94585.1"/>
    <property type="molecule type" value="Genomic_DNA"/>
</dbReference>
<proteinExistence type="inferred from homology"/>
<evidence type="ECO:0000256" key="1">
    <source>
        <dbReference type="ARBA" id="ARBA00006767"/>
    </source>
</evidence>
<evidence type="ECO:0000256" key="3">
    <source>
        <dbReference type="ARBA" id="ARBA00023274"/>
    </source>
</evidence>
<evidence type="ECO:0000313" key="6">
    <source>
        <dbReference type="EMBL" id="ABO94585.1"/>
    </source>
</evidence>
<dbReference type="PROSITE" id="PS50126">
    <property type="entry name" value="S1"/>
    <property type="match status" value="3"/>
</dbReference>
<dbReference type="Gene3D" id="2.40.50.140">
    <property type="entry name" value="Nucleic acid-binding proteins"/>
    <property type="match status" value="3"/>
</dbReference>
<dbReference type="SUPFAM" id="SSF50249">
    <property type="entry name" value="Nucleic acid-binding proteins"/>
    <property type="match status" value="3"/>
</dbReference>